<evidence type="ECO:0000313" key="2">
    <source>
        <dbReference type="Proteomes" id="UP000194127"/>
    </source>
</evidence>
<sequence length="195" mass="22111">MDSIAYQETLDDLRESILPMWPQGVAAEESKRDYWRVRFGGSPWTCVGADAILCGVCIICFSMTLTDMRIQSTETRVSLVRGLGTTGILVPNHGPNGMRKQLAQTLRPLFPRKVQSFGANEDGVHIIEVKRDGLRSREMSKNIFHACMLREFNHLGYKLDGSVQLGKKGPLGFGSRREAWIFRSIIRRQEVRLKE</sequence>
<gene>
    <name evidence="1" type="ORF">POSPLADRAFT_1042759</name>
</gene>
<evidence type="ECO:0000313" key="1">
    <source>
        <dbReference type="EMBL" id="OSX67550.1"/>
    </source>
</evidence>
<dbReference type="AlphaFoldDB" id="A0A1X6NGA5"/>
<name>A0A1X6NGA5_9APHY</name>
<dbReference type="EMBL" id="KZ110591">
    <property type="protein sequence ID" value="OSX67550.1"/>
    <property type="molecule type" value="Genomic_DNA"/>
</dbReference>
<reference evidence="1 2" key="1">
    <citation type="submission" date="2017-04" db="EMBL/GenBank/DDBJ databases">
        <title>Genome Sequence of the Model Brown-Rot Fungus Postia placenta SB12.</title>
        <authorList>
            <consortium name="DOE Joint Genome Institute"/>
            <person name="Gaskell J."/>
            <person name="Kersten P."/>
            <person name="Larrondo L.F."/>
            <person name="Canessa P."/>
            <person name="Martinez D."/>
            <person name="Hibbett D."/>
            <person name="Schmoll M."/>
            <person name="Kubicek C.P."/>
            <person name="Martinez A.T."/>
            <person name="Yadav J."/>
            <person name="Master E."/>
            <person name="Magnuson J.K."/>
            <person name="James T."/>
            <person name="Yaver D."/>
            <person name="Berka R."/>
            <person name="Labutti K."/>
            <person name="Lipzen A."/>
            <person name="Aerts A."/>
            <person name="Barry K."/>
            <person name="Henrissat B."/>
            <person name="Blanchette R."/>
            <person name="Grigoriev I."/>
            <person name="Cullen D."/>
        </authorList>
    </citation>
    <scope>NUCLEOTIDE SEQUENCE [LARGE SCALE GENOMIC DNA]</scope>
    <source>
        <strain evidence="1 2">MAD-698-R-SB12</strain>
    </source>
</reference>
<organism evidence="1 2">
    <name type="scientific">Postia placenta MAD-698-R-SB12</name>
    <dbReference type="NCBI Taxonomy" id="670580"/>
    <lineage>
        <taxon>Eukaryota</taxon>
        <taxon>Fungi</taxon>
        <taxon>Dikarya</taxon>
        <taxon>Basidiomycota</taxon>
        <taxon>Agaricomycotina</taxon>
        <taxon>Agaricomycetes</taxon>
        <taxon>Polyporales</taxon>
        <taxon>Adustoporiaceae</taxon>
        <taxon>Rhodonia</taxon>
    </lineage>
</organism>
<dbReference type="Proteomes" id="UP000194127">
    <property type="component" value="Unassembled WGS sequence"/>
</dbReference>
<keyword evidence="2" id="KW-1185">Reference proteome</keyword>
<dbReference type="RefSeq" id="XP_024344344.1">
    <property type="nucleotide sequence ID" value="XM_024478158.1"/>
</dbReference>
<dbReference type="GeneID" id="36323108"/>
<proteinExistence type="predicted"/>
<protein>
    <submittedName>
        <fullName evidence="1">Uncharacterized protein</fullName>
    </submittedName>
</protein>
<accession>A0A1X6NGA5</accession>
<dbReference type="OrthoDB" id="3255427at2759"/>